<dbReference type="EMBL" id="RBZM01000005">
    <property type="protein sequence ID" value="RKP54099.1"/>
    <property type="molecule type" value="Genomic_DNA"/>
</dbReference>
<evidence type="ECO:0000313" key="4">
    <source>
        <dbReference type="EMBL" id="RKP54099.1"/>
    </source>
</evidence>
<dbReference type="InterPro" id="IPR016161">
    <property type="entry name" value="Ald_DH/histidinol_DH"/>
</dbReference>
<evidence type="ECO:0000313" key="5">
    <source>
        <dbReference type="Proteomes" id="UP000282076"/>
    </source>
</evidence>
<evidence type="ECO:0000259" key="3">
    <source>
        <dbReference type="Pfam" id="PF00171"/>
    </source>
</evidence>
<dbReference type="Gene3D" id="3.40.605.10">
    <property type="entry name" value="Aldehyde Dehydrogenase, Chain A, domain 1"/>
    <property type="match status" value="1"/>
</dbReference>
<dbReference type="Pfam" id="PF00171">
    <property type="entry name" value="Aldedh"/>
    <property type="match status" value="1"/>
</dbReference>
<accession>A0A494XYJ0</accession>
<dbReference type="InterPro" id="IPR016163">
    <property type="entry name" value="Ald_DH_C"/>
</dbReference>
<protein>
    <submittedName>
        <fullName evidence="4">Aldehyde dehydrogenase family protein</fullName>
    </submittedName>
</protein>
<dbReference type="FunFam" id="3.40.605.10:FF:000007">
    <property type="entry name" value="NAD/NADP-dependent betaine aldehyde dehydrogenase"/>
    <property type="match status" value="1"/>
</dbReference>
<dbReference type="SUPFAM" id="SSF53720">
    <property type="entry name" value="ALDH-like"/>
    <property type="match status" value="1"/>
</dbReference>
<comment type="caution">
    <text evidence="4">The sequence shown here is derived from an EMBL/GenBank/DDBJ whole genome shotgun (WGS) entry which is preliminary data.</text>
</comment>
<reference evidence="4 5" key="1">
    <citation type="submission" date="2018-10" db="EMBL/GenBank/DDBJ databases">
        <title>Cohnella sp. M2MS4P-1, whole genome shotgun sequence.</title>
        <authorList>
            <person name="Tuo L."/>
        </authorList>
    </citation>
    <scope>NUCLEOTIDE SEQUENCE [LARGE SCALE GENOMIC DNA]</scope>
    <source>
        <strain evidence="4 5">M2MS4P-1</strain>
    </source>
</reference>
<keyword evidence="5" id="KW-1185">Reference proteome</keyword>
<keyword evidence="2" id="KW-0560">Oxidoreductase</keyword>
<dbReference type="AlphaFoldDB" id="A0A494XYJ0"/>
<feature type="domain" description="Aldehyde dehydrogenase" evidence="3">
    <location>
        <begin position="11"/>
        <end position="472"/>
    </location>
</feature>
<name>A0A494XYJ0_9BACL</name>
<dbReference type="RefSeq" id="WP_120977181.1">
    <property type="nucleotide sequence ID" value="NZ_RBZM01000005.1"/>
</dbReference>
<comment type="similarity">
    <text evidence="1">Belongs to the aldehyde dehydrogenase family.</text>
</comment>
<evidence type="ECO:0000256" key="1">
    <source>
        <dbReference type="ARBA" id="ARBA00009986"/>
    </source>
</evidence>
<dbReference type="PROSITE" id="PS00070">
    <property type="entry name" value="ALDEHYDE_DEHYDR_CYS"/>
    <property type="match status" value="1"/>
</dbReference>
<proteinExistence type="inferred from homology"/>
<dbReference type="PANTHER" id="PTHR11699">
    <property type="entry name" value="ALDEHYDE DEHYDROGENASE-RELATED"/>
    <property type="match status" value="1"/>
</dbReference>
<dbReference type="OrthoDB" id="20170at2"/>
<dbReference type="GO" id="GO:0016620">
    <property type="term" value="F:oxidoreductase activity, acting on the aldehyde or oxo group of donors, NAD or NADP as acceptor"/>
    <property type="evidence" value="ECO:0007669"/>
    <property type="project" value="InterPro"/>
</dbReference>
<dbReference type="Gene3D" id="3.40.309.10">
    <property type="entry name" value="Aldehyde Dehydrogenase, Chain A, domain 2"/>
    <property type="match status" value="1"/>
</dbReference>
<dbReference type="InterPro" id="IPR015590">
    <property type="entry name" value="Aldehyde_DH_dom"/>
</dbReference>
<gene>
    <name evidence="4" type="ORF">D7Z26_11980</name>
</gene>
<organism evidence="4 5">
    <name type="scientific">Cohnella endophytica</name>
    <dbReference type="NCBI Taxonomy" id="2419778"/>
    <lineage>
        <taxon>Bacteria</taxon>
        <taxon>Bacillati</taxon>
        <taxon>Bacillota</taxon>
        <taxon>Bacilli</taxon>
        <taxon>Bacillales</taxon>
        <taxon>Paenibacillaceae</taxon>
        <taxon>Cohnella</taxon>
    </lineage>
</organism>
<dbReference type="InterPro" id="IPR016160">
    <property type="entry name" value="Ald_DH_CS_CYS"/>
</dbReference>
<dbReference type="InterPro" id="IPR016162">
    <property type="entry name" value="Ald_DH_N"/>
</dbReference>
<evidence type="ECO:0000256" key="2">
    <source>
        <dbReference type="ARBA" id="ARBA00023002"/>
    </source>
</evidence>
<dbReference type="Proteomes" id="UP000282076">
    <property type="component" value="Unassembled WGS sequence"/>
</dbReference>
<sequence length="478" mass="51282">METKNWIGGEWSEPAAGVIEVRNPSDVAETVGIIHLSGRAELLSAVDAARRSQPKWAAMTGAERGECLYRMANLLELHSSELANLASSEMGKPIAEMRGEVARGVNLLRYYAGEGVRANGQMIPSSQSHVKQYSVRVPVGVAAIVTPWNFPVAIPIWKIAPALICGNAVVWKPAEHACLTAVKMAEIWSAARLPEGTVNLIIGKGSVIGNALLEEARIDAISFTGSTGTGLRVAAASAARNLKFQTEMGGKNAAVVLRDADLDIAVPAIVSGAFRSAGQKCTATSRIIVDRTIYDEFAERIAKATSNLRMANARDERAFLGPVASKEQFKSVNQYVDTALSEARTVAIAPEAEGNGEGYYIRPLLVEGVSADHALVQEEVFGPLAVILPADNTDEAIELVNRTVFGLSASVFTKNLSDAFRFLEEAEAGMVRVNQETGGVEYQAPFGGMKSSSSHTREQGQSALEFYTHLKTCSIQYR</sequence>